<dbReference type="RefSeq" id="WP_002570882.1">
    <property type="nucleotide sequence ID" value="NZ_QTJW01000010.1"/>
</dbReference>
<organism evidence="1 2">
    <name type="scientific">Hungatella hathewayi</name>
    <dbReference type="NCBI Taxonomy" id="154046"/>
    <lineage>
        <taxon>Bacteria</taxon>
        <taxon>Bacillati</taxon>
        <taxon>Bacillota</taxon>
        <taxon>Clostridia</taxon>
        <taxon>Lachnospirales</taxon>
        <taxon>Lachnospiraceae</taxon>
        <taxon>Hungatella</taxon>
    </lineage>
</organism>
<dbReference type="EMBL" id="QTJW01000010">
    <property type="protein sequence ID" value="RGD69481.1"/>
    <property type="molecule type" value="Genomic_DNA"/>
</dbReference>
<evidence type="ECO:0000313" key="2">
    <source>
        <dbReference type="Proteomes" id="UP000261023"/>
    </source>
</evidence>
<gene>
    <name evidence="1" type="ORF">DWX31_15575</name>
</gene>
<dbReference type="AlphaFoldDB" id="A0A3E3DJK5"/>
<protein>
    <submittedName>
        <fullName evidence="1">Uncharacterized protein</fullName>
    </submittedName>
</protein>
<dbReference type="OrthoDB" id="1955478at2"/>
<reference evidence="1 2" key="1">
    <citation type="submission" date="2018-08" db="EMBL/GenBank/DDBJ databases">
        <title>A genome reference for cultivated species of the human gut microbiota.</title>
        <authorList>
            <person name="Zou Y."/>
            <person name="Xue W."/>
            <person name="Luo G."/>
        </authorList>
    </citation>
    <scope>NUCLEOTIDE SEQUENCE [LARGE SCALE GENOMIC DNA]</scope>
    <source>
        <strain evidence="1 2">AF19-13AC</strain>
    </source>
</reference>
<comment type="caution">
    <text evidence="1">The sequence shown here is derived from an EMBL/GenBank/DDBJ whole genome shotgun (WGS) entry which is preliminary data.</text>
</comment>
<proteinExistence type="predicted"/>
<evidence type="ECO:0000313" key="1">
    <source>
        <dbReference type="EMBL" id="RGD69481.1"/>
    </source>
</evidence>
<accession>A0A3E3DJK5</accession>
<sequence>MKALRDEFYFEPRVIDSSGKLRWYGEVYTGNMLLLHTEETVYIRDNGSKLFIYTLDSDQMKQEQRIEAVFTLVCQVQKYSNKWRYGKRNR</sequence>
<dbReference type="Proteomes" id="UP000261023">
    <property type="component" value="Unassembled WGS sequence"/>
</dbReference>
<name>A0A3E3DJK5_9FIRM</name>